<sequence length="365" mass="39232">MTDRRLKAGMVGGGPGAMIGTAHRHAMWLDNQYALTAGVFSRDEATSRDFADTLGVERSYADYRQMAEQAHELDLVAVVTPNDSHFEIAAAFLEKGVAVVCEKPLTNDSASAAELVALAEANGTFLAVPHIYSAYAMVRHAARMVRDGELGRVRFVAAEHASGWASAPVDQWRMDPAKGGVATAVADVGTHAYHLLRYITGMEATRISAELSILVEGRPVFDNATVRLTMSNGAPATVWATMAATGQEHGLRIRVFGDDASIQWHHEDPQHLTVRHPDGGVTILAHGMSTLSDDAARLTRVGLGHPEGFLEAFANFYTDLSEILRTGRQRELSIPTGVDGLRGVQFVEATIASHGADAAWVALPQ</sequence>
<keyword evidence="4" id="KW-1185">Reference proteome</keyword>
<accession>A0ABT2MEV2</accession>
<evidence type="ECO:0000313" key="4">
    <source>
        <dbReference type="Proteomes" id="UP001206639"/>
    </source>
</evidence>
<reference evidence="4" key="1">
    <citation type="submission" date="2023-07" db="EMBL/GenBank/DDBJ databases">
        <authorList>
            <person name="Deng Y."/>
            <person name="Zhang Y.-Q."/>
        </authorList>
    </citation>
    <scope>NUCLEOTIDE SEQUENCE [LARGE SCALE GENOMIC DNA]</scope>
    <source>
        <strain evidence="4">CPCC 205710</strain>
    </source>
</reference>
<name>A0ABT2MEV2_9MYCO</name>
<dbReference type="Pfam" id="PF01408">
    <property type="entry name" value="GFO_IDH_MocA"/>
    <property type="match status" value="1"/>
</dbReference>
<dbReference type="Pfam" id="PF22725">
    <property type="entry name" value="GFO_IDH_MocA_C3"/>
    <property type="match status" value="1"/>
</dbReference>
<comment type="caution">
    <text evidence="3">The sequence shown here is derived from an EMBL/GenBank/DDBJ whole genome shotgun (WGS) entry which is preliminary data.</text>
</comment>
<feature type="domain" description="Gfo/Idh/MocA-like oxidoreductase N-terminal" evidence="1">
    <location>
        <begin position="7"/>
        <end position="128"/>
    </location>
</feature>
<dbReference type="SUPFAM" id="SSF55347">
    <property type="entry name" value="Glyceraldehyde-3-phosphate dehydrogenase-like, C-terminal domain"/>
    <property type="match status" value="1"/>
</dbReference>
<dbReference type="Gene3D" id="3.40.50.720">
    <property type="entry name" value="NAD(P)-binding Rossmann-like Domain"/>
    <property type="match status" value="1"/>
</dbReference>
<dbReference type="InterPro" id="IPR055170">
    <property type="entry name" value="GFO_IDH_MocA-like_dom"/>
</dbReference>
<proteinExistence type="predicted"/>
<dbReference type="Gene3D" id="3.30.360.10">
    <property type="entry name" value="Dihydrodipicolinate Reductase, domain 2"/>
    <property type="match status" value="1"/>
</dbReference>
<organism evidence="3 4">
    <name type="scientific">Mycobacterium deserti</name>
    <dbReference type="NCBI Taxonomy" id="2978347"/>
    <lineage>
        <taxon>Bacteria</taxon>
        <taxon>Bacillati</taxon>
        <taxon>Actinomycetota</taxon>
        <taxon>Actinomycetes</taxon>
        <taxon>Mycobacteriales</taxon>
        <taxon>Mycobacteriaceae</taxon>
        <taxon>Mycobacterium</taxon>
    </lineage>
</organism>
<evidence type="ECO:0000313" key="3">
    <source>
        <dbReference type="EMBL" id="MCT7660476.1"/>
    </source>
</evidence>
<dbReference type="PANTHER" id="PTHR43708">
    <property type="entry name" value="CONSERVED EXPRESSED OXIDOREDUCTASE (EUROFUNG)"/>
    <property type="match status" value="1"/>
</dbReference>
<feature type="domain" description="GFO/IDH/MocA-like oxidoreductase" evidence="2">
    <location>
        <begin position="138"/>
        <end position="262"/>
    </location>
</feature>
<dbReference type="EMBL" id="JAODWD010000004">
    <property type="protein sequence ID" value="MCT7660476.1"/>
    <property type="molecule type" value="Genomic_DNA"/>
</dbReference>
<dbReference type="Proteomes" id="UP001206639">
    <property type="component" value="Unassembled WGS sequence"/>
</dbReference>
<dbReference type="InterPro" id="IPR000683">
    <property type="entry name" value="Gfo/Idh/MocA-like_OxRdtase_N"/>
</dbReference>
<dbReference type="RefSeq" id="WP_260994516.1">
    <property type="nucleotide sequence ID" value="NZ_JAODWD010000004.1"/>
</dbReference>
<protein>
    <submittedName>
        <fullName evidence="3">Gfo/Idh/MocA family oxidoreductase</fullName>
    </submittedName>
</protein>
<evidence type="ECO:0000259" key="1">
    <source>
        <dbReference type="Pfam" id="PF01408"/>
    </source>
</evidence>
<dbReference type="InterPro" id="IPR036291">
    <property type="entry name" value="NAD(P)-bd_dom_sf"/>
</dbReference>
<gene>
    <name evidence="3" type="ORF">N4S67_18895</name>
</gene>
<evidence type="ECO:0000259" key="2">
    <source>
        <dbReference type="Pfam" id="PF22725"/>
    </source>
</evidence>
<dbReference type="InterPro" id="IPR051317">
    <property type="entry name" value="Gfo/Idh/MocA_oxidoreduct"/>
</dbReference>
<dbReference type="PANTHER" id="PTHR43708:SF3">
    <property type="entry name" value="OXIDOREDUCTASE"/>
    <property type="match status" value="1"/>
</dbReference>
<dbReference type="SUPFAM" id="SSF51735">
    <property type="entry name" value="NAD(P)-binding Rossmann-fold domains"/>
    <property type="match status" value="1"/>
</dbReference>